<dbReference type="EC" id="5.6.2.4" evidence="15"/>
<comment type="caution">
    <text evidence="19">The sequence shown here is derived from an EMBL/GenBank/DDBJ whole genome shotgun (WGS) entry which is preliminary data.</text>
</comment>
<feature type="region of interest" description="Nuclease activity, interacts with RecD and RecA" evidence="15">
    <location>
        <begin position="863"/>
        <end position="1130"/>
    </location>
</feature>
<dbReference type="GO" id="GO:0043138">
    <property type="term" value="F:3'-5' DNA helicase activity"/>
    <property type="evidence" value="ECO:0007669"/>
    <property type="project" value="UniProtKB-UniRule"/>
</dbReference>
<dbReference type="GO" id="GO:0000724">
    <property type="term" value="P:double-strand break repair via homologous recombination"/>
    <property type="evidence" value="ECO:0007669"/>
    <property type="project" value="UniProtKB-UniRule"/>
</dbReference>
<comment type="domain">
    <text evidence="15">The C-terminal domain has nuclease activity and interacts with RecD. It interacts with RecA, facilitating its loading onto ssDNA.</text>
</comment>
<keyword evidence="8 15" id="KW-0067">ATP-binding</keyword>
<evidence type="ECO:0000256" key="13">
    <source>
        <dbReference type="ARBA" id="ARBA00034617"/>
    </source>
</evidence>
<dbReference type="RefSeq" id="WP_147205062.1">
    <property type="nucleotide sequence ID" value="NZ_BJYT01000014.1"/>
</dbReference>
<comment type="catalytic activity">
    <reaction evidence="15">
        <text>Exonucleolytic cleavage (in the presence of ATP) in either 5'- to 3'- or 3'- to 5'-direction to yield 5'-phosphooligonucleotides.</text>
        <dbReference type="EC" id="3.1.11.5"/>
    </reaction>
</comment>
<feature type="binding site" evidence="15">
    <location>
        <position position="1033"/>
    </location>
    <ligand>
        <name>Mg(2+)</name>
        <dbReference type="ChEBI" id="CHEBI:18420"/>
    </ligand>
</feature>
<evidence type="ECO:0000256" key="1">
    <source>
        <dbReference type="ARBA" id="ARBA00022722"/>
    </source>
</evidence>
<dbReference type="HAMAP" id="MF_01485">
    <property type="entry name" value="RecB"/>
    <property type="match status" value="1"/>
</dbReference>
<dbReference type="InterPro" id="IPR027417">
    <property type="entry name" value="P-loop_NTPase"/>
</dbReference>
<keyword evidence="3 15" id="KW-0547">Nucleotide-binding</keyword>
<feature type="domain" description="UvrD-like helicase ATP-binding" evidence="17">
    <location>
        <begin position="1"/>
        <end position="438"/>
    </location>
</feature>
<accession>A0A512BG65</accession>
<protein>
    <recommendedName>
        <fullName evidence="15">RecBCD enzyme subunit RecB</fullName>
        <ecNumber evidence="15">3.1.11.5</ecNumber>
        <ecNumber evidence="15">5.6.2.4</ecNumber>
    </recommendedName>
    <alternativeName>
        <fullName evidence="15">DNA 3'-5' helicase subunit RecB</fullName>
    </alternativeName>
    <alternativeName>
        <fullName evidence="15">Exonuclease V subunit RecB</fullName>
        <shortName evidence="15">ExoV subunit RecB</shortName>
    </alternativeName>
    <alternativeName>
        <fullName evidence="15">Helicase/nuclease RecBCD subunit RecB</fullName>
    </alternativeName>
</protein>
<comment type="catalytic activity">
    <reaction evidence="13 15">
        <text>Couples ATP hydrolysis with the unwinding of duplex DNA by translocating in the 3'-5' direction.</text>
        <dbReference type="EC" id="5.6.2.4"/>
    </reaction>
</comment>
<organism evidence="19 20">
    <name type="scientific">Segetibacter aerophilus</name>
    <dbReference type="NCBI Taxonomy" id="670293"/>
    <lineage>
        <taxon>Bacteria</taxon>
        <taxon>Pseudomonadati</taxon>
        <taxon>Bacteroidota</taxon>
        <taxon>Chitinophagia</taxon>
        <taxon>Chitinophagales</taxon>
        <taxon>Chitinophagaceae</taxon>
        <taxon>Segetibacter</taxon>
    </lineage>
</organism>
<evidence type="ECO:0000256" key="6">
    <source>
        <dbReference type="ARBA" id="ARBA00022806"/>
    </source>
</evidence>
<evidence type="ECO:0000256" key="5">
    <source>
        <dbReference type="ARBA" id="ARBA00022801"/>
    </source>
</evidence>
<dbReference type="InterPro" id="IPR000212">
    <property type="entry name" value="DNA_helicase_UvrD/REP"/>
</dbReference>
<dbReference type="Gene3D" id="3.90.320.10">
    <property type="match status" value="1"/>
</dbReference>
<dbReference type="SUPFAM" id="SSF52540">
    <property type="entry name" value="P-loop containing nucleoside triphosphate hydrolases"/>
    <property type="match status" value="1"/>
</dbReference>
<keyword evidence="5 15" id="KW-0378">Hydrolase</keyword>
<evidence type="ECO:0000256" key="16">
    <source>
        <dbReference type="PROSITE-ProRule" id="PRU00560"/>
    </source>
</evidence>
<name>A0A512BG65_9BACT</name>
<keyword evidence="2 15" id="KW-0479">Metal-binding</keyword>
<keyword evidence="1 15" id="KW-0540">Nuclease</keyword>
<dbReference type="CDD" id="cd22352">
    <property type="entry name" value="RecB_C-like"/>
    <property type="match status" value="1"/>
</dbReference>
<evidence type="ECO:0000256" key="14">
    <source>
        <dbReference type="ARBA" id="ARBA00048988"/>
    </source>
</evidence>
<comment type="cofactor">
    <cofactor evidence="15">
        <name>Mg(2+)</name>
        <dbReference type="ChEBI" id="CHEBI:18420"/>
    </cofactor>
    <text evidence="15">Binds 1 Mg(2+) ion per subunit.</text>
</comment>
<dbReference type="GO" id="GO:0005829">
    <property type="term" value="C:cytosol"/>
    <property type="evidence" value="ECO:0007669"/>
    <property type="project" value="TreeGrafter"/>
</dbReference>
<comment type="miscellaneous">
    <text evidence="15">In the RecBCD complex, RecB has a slow 3'-5' helicase, an exonuclease activity and loads RecA onto ssDNA, RecD has a fast 5'-3' helicase activity, while RecC stimulates the ATPase and processivity of the RecB helicase and contributes to recognition of the Chi site.</text>
</comment>
<keyword evidence="12 15" id="KW-0413">Isomerase</keyword>
<dbReference type="GO" id="GO:0003677">
    <property type="term" value="F:DNA binding"/>
    <property type="evidence" value="ECO:0007669"/>
    <property type="project" value="UniProtKB-UniRule"/>
</dbReference>
<dbReference type="GO" id="GO:0008854">
    <property type="term" value="F:exodeoxyribonuclease V activity"/>
    <property type="evidence" value="ECO:0007669"/>
    <property type="project" value="UniProtKB-EC"/>
</dbReference>
<dbReference type="InterPro" id="IPR014016">
    <property type="entry name" value="UvrD-like_ATP-bd"/>
</dbReference>
<evidence type="ECO:0000256" key="11">
    <source>
        <dbReference type="ARBA" id="ARBA00023204"/>
    </source>
</evidence>
<dbReference type="NCBIfam" id="TIGR00609">
    <property type="entry name" value="recB"/>
    <property type="match status" value="1"/>
</dbReference>
<evidence type="ECO:0000256" key="10">
    <source>
        <dbReference type="ARBA" id="ARBA00023125"/>
    </source>
</evidence>
<comment type="domain">
    <text evidence="15">The N-terminal DNA-binding domain is a ssDNA-dependent ATPase and has ATP-dependent 3'-5' helicase function. This domain interacts with RecC.</text>
</comment>
<dbReference type="InterPro" id="IPR004586">
    <property type="entry name" value="RecB"/>
</dbReference>
<keyword evidence="10 15" id="KW-0238">DNA-binding</keyword>
<dbReference type="InterPro" id="IPR014017">
    <property type="entry name" value="DNA_helicase_UvrD-like_C"/>
</dbReference>
<evidence type="ECO:0000259" key="17">
    <source>
        <dbReference type="PROSITE" id="PS51198"/>
    </source>
</evidence>
<dbReference type="Pfam" id="PF00580">
    <property type="entry name" value="UvrD-helicase"/>
    <property type="match status" value="1"/>
</dbReference>
<dbReference type="OrthoDB" id="9810135at2"/>
<gene>
    <name evidence="15 19" type="primary">recB</name>
    <name evidence="19" type="ORF">SAE01_34470</name>
</gene>
<evidence type="ECO:0000256" key="12">
    <source>
        <dbReference type="ARBA" id="ARBA00023235"/>
    </source>
</evidence>
<dbReference type="GO" id="GO:0005524">
    <property type="term" value="F:ATP binding"/>
    <property type="evidence" value="ECO:0007669"/>
    <property type="project" value="UniProtKB-UniRule"/>
</dbReference>
<feature type="domain" description="UvrD-like helicase C-terminal" evidence="18">
    <location>
        <begin position="462"/>
        <end position="725"/>
    </location>
</feature>
<evidence type="ECO:0000256" key="15">
    <source>
        <dbReference type="HAMAP-Rule" id="MF_01485"/>
    </source>
</evidence>
<evidence type="ECO:0000256" key="7">
    <source>
        <dbReference type="ARBA" id="ARBA00022839"/>
    </source>
</evidence>
<comment type="subunit">
    <text evidence="15">Heterotrimer of RecB, RecC and RecD. All subunits contribute to DNA-binding. Interacts with RecA.</text>
</comment>
<evidence type="ECO:0000256" key="8">
    <source>
        <dbReference type="ARBA" id="ARBA00022840"/>
    </source>
</evidence>
<feature type="active site" description="For nuclease activity" evidence="15">
    <location>
        <position position="1033"/>
    </location>
</feature>
<keyword evidence="11 15" id="KW-0234">DNA repair</keyword>
<feature type="binding site" evidence="16">
    <location>
        <begin position="21"/>
        <end position="28"/>
    </location>
    <ligand>
        <name>ATP</name>
        <dbReference type="ChEBI" id="CHEBI:30616"/>
    </ligand>
</feature>
<comment type="similarity">
    <text evidence="15">Belongs to the helicase family. UvrD subfamily.</text>
</comment>
<reference evidence="19 20" key="1">
    <citation type="submission" date="2019-07" db="EMBL/GenBank/DDBJ databases">
        <title>Whole genome shotgun sequence of Segetibacter aerophilus NBRC 106135.</title>
        <authorList>
            <person name="Hosoyama A."/>
            <person name="Uohara A."/>
            <person name="Ohji S."/>
            <person name="Ichikawa N."/>
        </authorList>
    </citation>
    <scope>NUCLEOTIDE SEQUENCE [LARGE SCALE GENOMIC DNA]</scope>
    <source>
        <strain evidence="19 20">NBRC 106135</strain>
    </source>
</reference>
<dbReference type="EC" id="3.1.11.5" evidence="15"/>
<keyword evidence="9 15" id="KW-0460">Magnesium</keyword>
<dbReference type="GO" id="GO:0009338">
    <property type="term" value="C:exodeoxyribonuclease V complex"/>
    <property type="evidence" value="ECO:0007669"/>
    <property type="project" value="TreeGrafter"/>
</dbReference>
<dbReference type="Proteomes" id="UP000321513">
    <property type="component" value="Unassembled WGS sequence"/>
</dbReference>
<dbReference type="SUPFAM" id="SSF52980">
    <property type="entry name" value="Restriction endonuclease-like"/>
    <property type="match status" value="1"/>
</dbReference>
<dbReference type="Gene3D" id="1.10.486.10">
    <property type="entry name" value="PCRA, domain 4"/>
    <property type="match status" value="1"/>
</dbReference>
<dbReference type="PROSITE" id="PS51198">
    <property type="entry name" value="UVRD_HELICASE_ATP_BIND"/>
    <property type="match status" value="1"/>
</dbReference>
<dbReference type="PANTHER" id="PTHR11070:SF23">
    <property type="entry name" value="RECBCD ENZYME SUBUNIT RECB"/>
    <property type="match status" value="1"/>
</dbReference>
<feature type="region of interest" description="DNA-binding and helicase activity, interacts with RecC" evidence="15">
    <location>
        <begin position="1"/>
        <end position="848"/>
    </location>
</feature>
<dbReference type="Pfam" id="PF13361">
    <property type="entry name" value="UvrD_C"/>
    <property type="match status" value="1"/>
</dbReference>
<dbReference type="PANTHER" id="PTHR11070">
    <property type="entry name" value="UVRD / RECB / PCRA DNA HELICASE FAMILY MEMBER"/>
    <property type="match status" value="1"/>
</dbReference>
<feature type="binding site" evidence="15">
    <location>
        <position position="1020"/>
    </location>
    <ligand>
        <name>Mg(2+)</name>
        <dbReference type="ChEBI" id="CHEBI:18420"/>
    </ligand>
</feature>
<keyword evidence="20" id="KW-1185">Reference proteome</keyword>
<dbReference type="PROSITE" id="PS51217">
    <property type="entry name" value="UVRD_HELICASE_CTER"/>
    <property type="match status" value="1"/>
</dbReference>
<keyword evidence="7 15" id="KW-0269">Exonuclease</keyword>
<evidence type="ECO:0000313" key="20">
    <source>
        <dbReference type="Proteomes" id="UP000321513"/>
    </source>
</evidence>
<proteinExistence type="inferred from homology"/>
<dbReference type="InterPro" id="IPR011604">
    <property type="entry name" value="PDDEXK-like_dom_sf"/>
</dbReference>
<comment type="function">
    <text evidence="15">A helicase/nuclease that prepares dsDNA breaks (DSB) for recombinational DNA repair. Binds to DSBs and unwinds DNA via a highly rapid and processive ATP-dependent bidirectional helicase activity. Unwinds dsDNA until it encounters a Chi (crossover hotspot instigator) sequence from the 3' direction. Cuts ssDNA a few nucleotides 3' to the Chi site. The properties and activities of the enzyme are changed at Chi. The Chi-altered holoenzyme produces a long 3'-ssDNA overhang and facilitates RecA-binding to the ssDNA for homologous DNA recombination and repair. Holoenzyme degrades any linearized DNA that is unable to undergo homologous recombination. In the holoenzyme this subunit contributes ATPase, 3'-5' helicase, exonuclease activity and loads RecA onto ssDNA.</text>
</comment>
<sequence>MKVKDFDTSTVPLSGSNLIEASAGTGKTYSIAIMVLRLVLENKIPIKEVLMVTFTKAAVAELEERIRLFIRQAHKASLGNKSGDPTLSALVEHATKLTSQQDVQQRLKDAVLFLDETSVLTIHSFCQQTLTEFAFETNQLFGSETLKDLVSLIESEVNKFWRENITTLNVDLLGQLLEHGLSRADLVSVIREHLSGKNYFEYDENESYLICDEDQVSFSNTIKELAEKDLEIKDCVYDHIRNHSDRLKSITEANKWAKASLLHLVDTPPEFLTVVVSKKGTGYIDKLYGDIILQHSECDDLVEERKSILQSVINKINCHAIGIVTKAIDQYKQRNSLLGFDDMIVNLHKAIVHNNNTNLITSLQRKYRAIFIDEFQDTDKLQYEIFHNTFGTGQNILFYIGDPKQSIYSWRKADIFTYFKASDEVDNKYGMNVNYRSSASFINAMNLFFKPRIDFDTFYFNGHQHSIDYIKVESPRDNNKGGLYLNGQQDVPITIYGNQNNSEIAETVTAQIINLLEKEKFTIVEKGISRRIRPSDIGILVRKNKQAIAVKACLAKRGIPAVTIDDTKILQSEEAIYVLYLLEALIDLNRPSINKALLSPFTGYDTRAVLALNEETVLNNFREYKSIWDKDGVYSVLMKFVSDYQVRALLLNHHTENGERTIANLYQIIEVLHKVQSAKQFSELELVSWLKRGIDGMQTEGDEFEQRVESDEEAVKIVTLHKSKGLEYNIVFAPFLDLDTKIHFRFCSFRDTETGDYIFADSEQLNPEQQQIVDEQTEQENRRLIYVAITRAVYKCYLNKSLANYYKDSSLVPFLASVKGIDPSLISFNESPTIPAKYYYSFDREVIKTAEAKPVNFTLSQVNWRKMSYTSLASAHTTSTKHNSGIAANEYDHFVFKQLVKGNKTGNLLHYIFENIDFANNRNWERTIQSALKRYTARHSDYTTMLIEMLNKVTKVSIKMNGEEFSLSNILQEKRLNELEFDFNVGLFDPADLAGLTNNDTRINLKYSQDLEGVMNGKMDMFFEYNNKYYILDWKSNFLGDSVEYYKKELLPEVMSENNYHLQYLLYTLAAKKYLQSRLPEFDYERHFGGVIYLFVRGIRDDANSGVFTSLPSLRSIEMLEKILSKKISI</sequence>
<comment type="catalytic activity">
    <reaction evidence="14 15">
        <text>ATP + H2O = ADP + phosphate + H(+)</text>
        <dbReference type="Rhea" id="RHEA:13065"/>
        <dbReference type="ChEBI" id="CHEBI:15377"/>
        <dbReference type="ChEBI" id="CHEBI:15378"/>
        <dbReference type="ChEBI" id="CHEBI:30616"/>
        <dbReference type="ChEBI" id="CHEBI:43474"/>
        <dbReference type="ChEBI" id="CHEBI:456216"/>
        <dbReference type="EC" id="5.6.2.4"/>
    </reaction>
</comment>
<feature type="binding site" evidence="15">
    <location>
        <position position="910"/>
    </location>
    <ligand>
        <name>Mg(2+)</name>
        <dbReference type="ChEBI" id="CHEBI:18420"/>
    </ligand>
</feature>
<dbReference type="GO" id="GO:0016887">
    <property type="term" value="F:ATP hydrolysis activity"/>
    <property type="evidence" value="ECO:0007669"/>
    <property type="project" value="RHEA"/>
</dbReference>
<dbReference type="AlphaFoldDB" id="A0A512BG65"/>
<dbReference type="Gene3D" id="3.40.50.300">
    <property type="entry name" value="P-loop containing nucleotide triphosphate hydrolases"/>
    <property type="match status" value="2"/>
</dbReference>
<evidence type="ECO:0000313" key="19">
    <source>
        <dbReference type="EMBL" id="GEO10951.1"/>
    </source>
</evidence>
<keyword evidence="4 15" id="KW-0227">DNA damage</keyword>
<dbReference type="EMBL" id="BJYT01000014">
    <property type="protein sequence ID" value="GEO10951.1"/>
    <property type="molecule type" value="Genomic_DNA"/>
</dbReference>
<evidence type="ECO:0000256" key="2">
    <source>
        <dbReference type="ARBA" id="ARBA00022723"/>
    </source>
</evidence>
<evidence type="ECO:0000256" key="9">
    <source>
        <dbReference type="ARBA" id="ARBA00022842"/>
    </source>
</evidence>
<evidence type="ECO:0000256" key="4">
    <source>
        <dbReference type="ARBA" id="ARBA00022763"/>
    </source>
</evidence>
<dbReference type="InterPro" id="IPR011335">
    <property type="entry name" value="Restrct_endonuc-II-like"/>
</dbReference>
<keyword evidence="6 15" id="KW-0347">Helicase</keyword>
<dbReference type="Gene3D" id="1.10.3170.10">
    <property type="entry name" value="Recbcd, chain B, domain 2"/>
    <property type="match status" value="1"/>
</dbReference>
<evidence type="ECO:0000256" key="3">
    <source>
        <dbReference type="ARBA" id="ARBA00022741"/>
    </source>
</evidence>
<evidence type="ECO:0000259" key="18">
    <source>
        <dbReference type="PROSITE" id="PS51217"/>
    </source>
</evidence>
<dbReference type="GO" id="GO:0000287">
    <property type="term" value="F:magnesium ion binding"/>
    <property type="evidence" value="ECO:0007669"/>
    <property type="project" value="UniProtKB-UniRule"/>
</dbReference>